<dbReference type="GO" id="GO:0007266">
    <property type="term" value="P:Rho protein signal transduction"/>
    <property type="evidence" value="ECO:0007669"/>
    <property type="project" value="TreeGrafter"/>
</dbReference>
<dbReference type="AlphaFoldDB" id="A0A0K0ER17"/>
<name>A0A0K0ER17_STRER</name>
<organism evidence="4">
    <name type="scientific">Strongyloides stercoralis</name>
    <name type="common">Threadworm</name>
    <dbReference type="NCBI Taxonomy" id="6248"/>
    <lineage>
        <taxon>Eukaryota</taxon>
        <taxon>Metazoa</taxon>
        <taxon>Ecdysozoa</taxon>
        <taxon>Nematoda</taxon>
        <taxon>Chromadorea</taxon>
        <taxon>Rhabditida</taxon>
        <taxon>Tylenchina</taxon>
        <taxon>Panagrolaimomorpha</taxon>
        <taxon>Strongyloidoidea</taxon>
        <taxon>Strongyloididae</taxon>
        <taxon>Strongyloides</taxon>
    </lineage>
</organism>
<keyword evidence="1" id="KW-0175">Coiled coil</keyword>
<evidence type="ECO:0000313" key="5">
    <source>
        <dbReference type="WBParaSite" id="TCONS_00000662.p1"/>
    </source>
</evidence>
<dbReference type="STRING" id="6248.A0A0K0ER17"/>
<dbReference type="GO" id="GO:0030496">
    <property type="term" value="C:midbody"/>
    <property type="evidence" value="ECO:0007669"/>
    <property type="project" value="TreeGrafter"/>
</dbReference>
<feature type="domain" description="Rho-GAP" evidence="2">
    <location>
        <begin position="368"/>
        <end position="556"/>
    </location>
</feature>
<protein>
    <submittedName>
        <fullName evidence="4 5">Rho-GAP domain-containing protein</fullName>
    </submittedName>
</protein>
<evidence type="ECO:0000256" key="1">
    <source>
        <dbReference type="SAM" id="Coils"/>
    </source>
</evidence>
<dbReference type="PANTHER" id="PTHR46199">
    <property type="entry name" value="RAC GTPASE-ACTIVATING PROTEIN 1"/>
    <property type="match status" value="1"/>
</dbReference>
<dbReference type="GO" id="GO:0032154">
    <property type="term" value="C:cleavage furrow"/>
    <property type="evidence" value="ECO:0007669"/>
    <property type="project" value="TreeGrafter"/>
</dbReference>
<dbReference type="SUPFAM" id="SSF48350">
    <property type="entry name" value="GTPase activation domain, GAP"/>
    <property type="match status" value="1"/>
</dbReference>
<dbReference type="GO" id="GO:0051233">
    <property type="term" value="C:spindle midzone"/>
    <property type="evidence" value="ECO:0007669"/>
    <property type="project" value="TreeGrafter"/>
</dbReference>
<dbReference type="Gene3D" id="1.10.555.10">
    <property type="entry name" value="Rho GTPase activation protein"/>
    <property type="match status" value="1"/>
</dbReference>
<dbReference type="InterPro" id="IPR000198">
    <property type="entry name" value="RhoGAP_dom"/>
</dbReference>
<dbReference type="GO" id="GO:0005096">
    <property type="term" value="F:GTPase activator activity"/>
    <property type="evidence" value="ECO:0007669"/>
    <property type="project" value="TreeGrafter"/>
</dbReference>
<dbReference type="InterPro" id="IPR008936">
    <property type="entry name" value="Rho_GTPase_activation_prot"/>
</dbReference>
<dbReference type="GO" id="GO:0000281">
    <property type="term" value="P:mitotic cytokinesis"/>
    <property type="evidence" value="ECO:0007669"/>
    <property type="project" value="TreeGrafter"/>
</dbReference>
<dbReference type="Pfam" id="PF00620">
    <property type="entry name" value="RhoGAP"/>
    <property type="match status" value="1"/>
</dbReference>
<accession>A0A0K0ER17</accession>
<dbReference type="PROSITE" id="PS50238">
    <property type="entry name" value="RHOGAP"/>
    <property type="match status" value="1"/>
</dbReference>
<dbReference type="SMART" id="SM00324">
    <property type="entry name" value="RhoGAP"/>
    <property type="match status" value="1"/>
</dbReference>
<dbReference type="PANTHER" id="PTHR46199:SF3">
    <property type="entry name" value="RAC GTPASE-ACTIVATING PROTEIN 1"/>
    <property type="match status" value="1"/>
</dbReference>
<dbReference type="WBParaSite" id="TCONS_00000662.p1">
    <property type="protein sequence ID" value="TCONS_00000662.p1"/>
    <property type="gene ID" value="XLOC_000644"/>
</dbReference>
<evidence type="ECO:0000313" key="4">
    <source>
        <dbReference type="WBParaSite" id="SSTP_0001189900.1"/>
    </source>
</evidence>
<reference evidence="4" key="1">
    <citation type="submission" date="2015-08" db="UniProtKB">
        <authorList>
            <consortium name="WormBaseParasite"/>
        </authorList>
    </citation>
    <scope>IDENTIFICATION</scope>
</reference>
<sequence>MDNITNLDIIMSKKSKKTMNSVDGLILKGFTGLFRNMGKEYGDILKRLEVMDNKNKDESLEETIDKLINEEKELKETLQTNLERILKIKDKVLKKTYSSTVSVETHSSTIKQFDPSKLISNNRSIYLSKNDPNYNYNKNDSRDNCLVPAKNNQKNVLVSMPLSNAIVNVKPSNKVIRRSIDNLLRPIPNSCIMVEKKIYPNKFNQSLCKVEKSKTTFNDDQKIELCKSRERGTSFKKKVNLRRSISESNLLDEVPIVENQLLTRHKMKENSNYWTPLDLGGSTKEECAFNTSEIKHILPINTAHTFAQKKGFNIRCCYCPVRKFTLGDKLVCVCCGIELHINCKKLNRNIPCVVMERRRKIEQTKYPVYLGKICTTARPMIPAVLIRLIDRIETSFMLTTPGLYCYVPEKENDQNTLKAIVEEKFYVMFDEKCIFSVPNALKRLLKNLAEAIIPPSSWGDVCLGVKKKDFRKVYNELLNFPVTNKDTLAFLIRHLQIVNGMSDRNDMTLPIIVNQFAPLIVGLPKFKREKYGNLKDCTALIKETFQFLMEIHFEFWDLILRTSKDPPFCIFMRKNNILNLNDSNNT</sequence>
<dbReference type="GO" id="GO:0005634">
    <property type="term" value="C:nucleus"/>
    <property type="evidence" value="ECO:0007669"/>
    <property type="project" value="TreeGrafter"/>
</dbReference>
<dbReference type="Proteomes" id="UP000035681">
    <property type="component" value="Unplaced"/>
</dbReference>
<feature type="coiled-coil region" evidence="1">
    <location>
        <begin position="50"/>
        <end position="88"/>
    </location>
</feature>
<evidence type="ECO:0000313" key="3">
    <source>
        <dbReference type="Proteomes" id="UP000035681"/>
    </source>
</evidence>
<dbReference type="WBParaSite" id="SSTP_0001189900.1">
    <property type="protein sequence ID" value="SSTP_0001189900.1"/>
    <property type="gene ID" value="SSTP_0001189900"/>
</dbReference>
<dbReference type="GO" id="GO:0097149">
    <property type="term" value="C:centralspindlin complex"/>
    <property type="evidence" value="ECO:0007669"/>
    <property type="project" value="TreeGrafter"/>
</dbReference>
<proteinExistence type="predicted"/>
<keyword evidence="3" id="KW-1185">Reference proteome</keyword>
<dbReference type="GO" id="GO:0051256">
    <property type="term" value="P:mitotic spindle midzone assembly"/>
    <property type="evidence" value="ECO:0007669"/>
    <property type="project" value="TreeGrafter"/>
</dbReference>
<evidence type="ECO:0000259" key="2">
    <source>
        <dbReference type="PROSITE" id="PS50238"/>
    </source>
</evidence>